<name>A0ABU2S667_9ACTN</name>
<dbReference type="Pfam" id="PF12746">
    <property type="entry name" value="GNAT_acetyltran"/>
    <property type="match status" value="1"/>
</dbReference>
<dbReference type="RefSeq" id="WP_311618676.1">
    <property type="nucleotide sequence ID" value="NZ_JAVREV010000009.1"/>
</dbReference>
<sequence>MPIDPLLSAARALWTGWARVPVSFAPVGGLNVVVSPESGMCPPGWVGVVALGGSAIATAPDGRTAALVRDGLAPLPSEAVVDADAVRQVLPVAGLLGPAALAYVSPVHFRPAEAGAPTVERLPGSHADLRDLAASVGEDESGEAELDGITSPAFAVREGGQVVAAAGYQLWPGRAAHVSVLAGREWRGRGLARLTGSAAVAHALAAGLLPQWRARVPASRRVAAALGFQELGAQLSIEISRGTPGASGPSSG</sequence>
<dbReference type="Gene3D" id="3.40.630.30">
    <property type="match status" value="1"/>
</dbReference>
<dbReference type="SUPFAM" id="SSF55729">
    <property type="entry name" value="Acyl-CoA N-acyltransferases (Nat)"/>
    <property type="match status" value="1"/>
</dbReference>
<reference evidence="3" key="1">
    <citation type="submission" date="2023-07" db="EMBL/GenBank/DDBJ databases">
        <title>30 novel species of actinomycetes from the DSMZ collection.</title>
        <authorList>
            <person name="Nouioui I."/>
        </authorList>
    </citation>
    <scope>NUCLEOTIDE SEQUENCE [LARGE SCALE GENOMIC DNA]</scope>
    <source>
        <strain evidence="3">DSM 41886</strain>
    </source>
</reference>
<dbReference type="InterPro" id="IPR000182">
    <property type="entry name" value="GNAT_dom"/>
</dbReference>
<evidence type="ECO:0000313" key="3">
    <source>
        <dbReference type="Proteomes" id="UP001183615"/>
    </source>
</evidence>
<dbReference type="PROSITE" id="PS51186">
    <property type="entry name" value="GNAT"/>
    <property type="match status" value="1"/>
</dbReference>
<dbReference type="InterPro" id="IPR027365">
    <property type="entry name" value="GNAT_acetyltra_YdfB-like"/>
</dbReference>
<evidence type="ECO:0000259" key="1">
    <source>
        <dbReference type="PROSITE" id="PS51186"/>
    </source>
</evidence>
<dbReference type="EMBL" id="JAVREV010000009">
    <property type="protein sequence ID" value="MDT0444412.1"/>
    <property type="molecule type" value="Genomic_DNA"/>
</dbReference>
<keyword evidence="2" id="KW-0808">Transferase</keyword>
<feature type="domain" description="N-acetyltransferase" evidence="1">
    <location>
        <begin position="107"/>
        <end position="252"/>
    </location>
</feature>
<dbReference type="InterPro" id="IPR016181">
    <property type="entry name" value="Acyl_CoA_acyltransferase"/>
</dbReference>
<comment type="caution">
    <text evidence="2">The sequence shown here is derived from an EMBL/GenBank/DDBJ whole genome shotgun (WGS) entry which is preliminary data.</text>
</comment>
<protein>
    <submittedName>
        <fullName evidence="2">GNAT family N-acetyltransferase</fullName>
        <ecNumber evidence="2">2.3.1.-</ecNumber>
    </submittedName>
</protein>
<organism evidence="2 3">
    <name type="scientific">Streptomyces johnsoniae</name>
    <dbReference type="NCBI Taxonomy" id="3075532"/>
    <lineage>
        <taxon>Bacteria</taxon>
        <taxon>Bacillati</taxon>
        <taxon>Actinomycetota</taxon>
        <taxon>Actinomycetes</taxon>
        <taxon>Kitasatosporales</taxon>
        <taxon>Streptomycetaceae</taxon>
        <taxon>Streptomyces</taxon>
    </lineage>
</organism>
<gene>
    <name evidence="2" type="ORF">RM779_17670</name>
</gene>
<accession>A0ABU2S667</accession>
<dbReference type="EC" id="2.3.1.-" evidence="2"/>
<dbReference type="GO" id="GO:0016746">
    <property type="term" value="F:acyltransferase activity"/>
    <property type="evidence" value="ECO:0007669"/>
    <property type="project" value="UniProtKB-KW"/>
</dbReference>
<evidence type="ECO:0000313" key="2">
    <source>
        <dbReference type="EMBL" id="MDT0444412.1"/>
    </source>
</evidence>
<dbReference type="Proteomes" id="UP001183615">
    <property type="component" value="Unassembled WGS sequence"/>
</dbReference>
<keyword evidence="2" id="KW-0012">Acyltransferase</keyword>
<proteinExistence type="predicted"/>
<keyword evidence="3" id="KW-1185">Reference proteome</keyword>